<evidence type="ECO:0000313" key="5">
    <source>
        <dbReference type="Proteomes" id="UP000680279"/>
    </source>
</evidence>
<dbReference type="RefSeq" id="WP_018706632.1">
    <property type="nucleotide sequence ID" value="NZ_BOQT01000004.1"/>
</dbReference>
<dbReference type="Gene3D" id="3.40.718.10">
    <property type="entry name" value="Isopropylmalate Dehydrogenase"/>
    <property type="match status" value="1"/>
</dbReference>
<organism evidence="4 5">
    <name type="scientific">Siminovitchia fordii</name>
    <dbReference type="NCBI Taxonomy" id="254759"/>
    <lineage>
        <taxon>Bacteria</taxon>
        <taxon>Bacillati</taxon>
        <taxon>Bacillota</taxon>
        <taxon>Bacilli</taxon>
        <taxon>Bacillales</taxon>
        <taxon>Bacillaceae</taxon>
        <taxon>Siminovitchia</taxon>
    </lineage>
</organism>
<accession>A0ABQ4K5V3</accession>
<evidence type="ECO:0000256" key="2">
    <source>
        <dbReference type="ARBA" id="ARBA00023002"/>
    </source>
</evidence>
<dbReference type="EMBL" id="BOQT01000004">
    <property type="protein sequence ID" value="GIN20405.1"/>
    <property type="molecule type" value="Genomic_DNA"/>
</dbReference>
<comment type="caution">
    <text evidence="4">The sequence shown here is derived from an EMBL/GenBank/DDBJ whole genome shotgun (WGS) entry which is preliminary data.</text>
</comment>
<dbReference type="SUPFAM" id="SSF53659">
    <property type="entry name" value="Isocitrate/Isopropylmalate dehydrogenase-like"/>
    <property type="match status" value="1"/>
</dbReference>
<reference evidence="4 5" key="1">
    <citation type="submission" date="2021-03" db="EMBL/GenBank/DDBJ databases">
        <title>Antimicrobial resistance genes in bacteria isolated from Japanese honey, and their potential for conferring macrolide and lincosamide resistance in the American foulbrood pathogen Paenibacillus larvae.</title>
        <authorList>
            <person name="Okamoto M."/>
            <person name="Kumagai M."/>
            <person name="Kanamori H."/>
            <person name="Takamatsu D."/>
        </authorList>
    </citation>
    <scope>NUCLEOTIDE SEQUENCE [LARGE SCALE GENOMIC DNA]</scope>
    <source>
        <strain evidence="4 5">J1TS3</strain>
    </source>
</reference>
<dbReference type="InterPro" id="IPR024084">
    <property type="entry name" value="IsoPropMal-DH-like_dom"/>
</dbReference>
<protein>
    <submittedName>
        <fullName evidence="4">3-isopropylmalate dehydrogenase</fullName>
    </submittedName>
</protein>
<dbReference type="SMART" id="SM01329">
    <property type="entry name" value="Iso_dh"/>
    <property type="match status" value="1"/>
</dbReference>
<evidence type="ECO:0000259" key="3">
    <source>
        <dbReference type="SMART" id="SM01329"/>
    </source>
</evidence>
<dbReference type="Pfam" id="PF00180">
    <property type="entry name" value="Iso_dh"/>
    <property type="match status" value="1"/>
</dbReference>
<feature type="domain" description="Isopropylmalate dehydrogenase-like" evidence="3">
    <location>
        <begin position="5"/>
        <end position="349"/>
    </location>
</feature>
<evidence type="ECO:0000313" key="4">
    <source>
        <dbReference type="EMBL" id="GIN20405.1"/>
    </source>
</evidence>
<evidence type="ECO:0000256" key="1">
    <source>
        <dbReference type="ARBA" id="ARBA00007769"/>
    </source>
</evidence>
<dbReference type="Proteomes" id="UP000680279">
    <property type="component" value="Unassembled WGS sequence"/>
</dbReference>
<name>A0ABQ4K5V3_9BACI</name>
<keyword evidence="2" id="KW-0560">Oxidoreductase</keyword>
<dbReference type="PANTHER" id="PTHR11835:SF34">
    <property type="entry name" value="ISOCITRATE DEHYDROGENASE [NAD] SUBUNIT ALPHA, MITOCHONDRIAL"/>
    <property type="match status" value="1"/>
</dbReference>
<keyword evidence="5" id="KW-1185">Reference proteome</keyword>
<proteinExistence type="inferred from homology"/>
<dbReference type="PANTHER" id="PTHR11835">
    <property type="entry name" value="DECARBOXYLATING DEHYDROGENASES-ISOCITRATE, ISOPROPYLMALATE, TARTRATE"/>
    <property type="match status" value="1"/>
</dbReference>
<comment type="similarity">
    <text evidence="1">Belongs to the isocitrate and isopropylmalate dehydrogenases family.</text>
</comment>
<dbReference type="InterPro" id="IPR019818">
    <property type="entry name" value="IsoCit/isopropylmalate_DH_CS"/>
</dbReference>
<dbReference type="PROSITE" id="PS00470">
    <property type="entry name" value="IDH_IMDH"/>
    <property type="match status" value="1"/>
</dbReference>
<sequence>MNMYRLGVLAGDGIGPEIVRAAVEVFKTAARKTGVDIDWIDLPMGWEGIKHHNDPLPEITTETLKNTHGWILGPHDSAAYPPEHKMKLNPSGALRHKLDLYANIRPAKTMPGIKGVVEKADLVIYRENTEGFYADRNMYSGHGEWQITEDVVLTSGVFTRKAAERISHAAFKMAMRRRKKVTIVHKANVLRLSTGLFLKVCREVAQQYPKVAVDDYHIDAMAAHLVRRAEDFDVIVTENMYGDILSDLAGELVGSLGLAPSINSNDHLAMAQAAHGSAPDIAGLNIGNPTGMILSTVMLMDWLAERHNDPNLKETGRLVEQGLYQSLEDGVKTKDLGGSASTSDFAEAILERINQSI</sequence>
<gene>
    <name evidence="4" type="ORF">J1TS3_15390</name>
</gene>